<dbReference type="InterPro" id="IPR006201">
    <property type="entry name" value="Neur_channel"/>
</dbReference>
<reference evidence="3 4" key="1">
    <citation type="journal article" date="2007" name="Appl. Environ. Microbiol.">
        <title>Genome sequence of the cellulolytic gliding bacterium Cytophaga hutchinsonii.</title>
        <authorList>
            <person name="Xie G."/>
            <person name="Bruce D.C."/>
            <person name="Challacombe J.F."/>
            <person name="Chertkov O."/>
            <person name="Detter J.C."/>
            <person name="Gilna P."/>
            <person name="Han C.S."/>
            <person name="Lucas S."/>
            <person name="Misra M."/>
            <person name="Myers G.L."/>
            <person name="Richardson P."/>
            <person name="Tapia R."/>
            <person name="Thayer N."/>
            <person name="Thompson L.S."/>
            <person name="Brettin T.S."/>
            <person name="Henrissat B."/>
            <person name="Wilson D.B."/>
            <person name="McBride M.J."/>
        </authorList>
    </citation>
    <scope>NUCLEOTIDE SEQUENCE [LARGE SCALE GENOMIC DNA]</scope>
    <source>
        <strain evidence="4">ATCC 33406 / DSM 1761 / CIP 103989 / NBRC 15051 / NCIMB 9469 / D465</strain>
    </source>
</reference>
<dbReference type="KEGG" id="chu:CHU_1800"/>
<dbReference type="GO" id="GO:0016020">
    <property type="term" value="C:membrane"/>
    <property type="evidence" value="ECO:0007669"/>
    <property type="project" value="InterPro"/>
</dbReference>
<protein>
    <submittedName>
        <fullName evidence="3">Uncharacterized protein</fullName>
    </submittedName>
</protein>
<feature type="transmembrane region" description="Helical" evidence="1">
    <location>
        <begin position="261"/>
        <end position="281"/>
    </location>
</feature>
<keyword evidence="2" id="KW-0732">Signal</keyword>
<dbReference type="AlphaFoldDB" id="A0A6N4SRU7"/>
<accession>A0A6N4SRU7</accession>
<feature type="signal peptide" evidence="2">
    <location>
        <begin position="1"/>
        <end position="23"/>
    </location>
</feature>
<proteinExistence type="predicted"/>
<name>A0A6N4SRU7_CYTH3</name>
<keyword evidence="1" id="KW-0812">Transmembrane</keyword>
<dbReference type="Proteomes" id="UP000001822">
    <property type="component" value="Chromosome"/>
</dbReference>
<feature type="transmembrane region" description="Helical" evidence="1">
    <location>
        <begin position="302"/>
        <end position="320"/>
    </location>
</feature>
<dbReference type="InterPro" id="IPR038050">
    <property type="entry name" value="Neuro_actylchol_rec"/>
</dbReference>
<organism evidence="3 4">
    <name type="scientific">Cytophaga hutchinsonii (strain ATCC 33406 / DSM 1761 / CIP 103989 / NBRC 15051 / NCIMB 9469 / D465)</name>
    <dbReference type="NCBI Taxonomy" id="269798"/>
    <lineage>
        <taxon>Bacteria</taxon>
        <taxon>Pseudomonadati</taxon>
        <taxon>Bacteroidota</taxon>
        <taxon>Cytophagia</taxon>
        <taxon>Cytophagales</taxon>
        <taxon>Cytophagaceae</taxon>
        <taxon>Cytophaga</taxon>
    </lineage>
</organism>
<gene>
    <name evidence="3" type="ordered locus">CHU_1800</name>
</gene>
<dbReference type="Gene3D" id="1.20.58.390">
    <property type="entry name" value="Neurotransmitter-gated ion-channel transmembrane domain"/>
    <property type="match status" value="1"/>
</dbReference>
<dbReference type="SUPFAM" id="SSF63712">
    <property type="entry name" value="Nicotinic receptor ligand binding domain-like"/>
    <property type="match status" value="1"/>
</dbReference>
<dbReference type="GO" id="GO:0005230">
    <property type="term" value="F:extracellular ligand-gated monoatomic ion channel activity"/>
    <property type="evidence" value="ECO:0007669"/>
    <property type="project" value="InterPro"/>
</dbReference>
<evidence type="ECO:0000256" key="2">
    <source>
        <dbReference type="SAM" id="SignalP"/>
    </source>
</evidence>
<evidence type="ECO:0000256" key="1">
    <source>
        <dbReference type="SAM" id="Phobius"/>
    </source>
</evidence>
<feature type="chain" id="PRO_5027070873" evidence="2">
    <location>
        <begin position="24"/>
        <end position="321"/>
    </location>
</feature>
<keyword evidence="1" id="KW-0472">Membrane</keyword>
<sequence length="321" mass="37466">MYFINQKISTALFFVLLSLQLSAAPEQPDTVRVGSYILSLHDINFHDKEYTMRYWLWFLYDNPNFDFTTQVEVPNAKSVEKPDVLVDTIKGKTWVLMKMKSVMKQSWNVNDYPFDEQHINVSIENTMYDKRWLVYEIDSAGSTFAPTMNVDGWKIKDFHVYRGQNEYNTAFGDPRVTSTTSEYDTFNIKMTLERDAMGLFMKIFLGMYIAFFIGSISFFIDVKEVESRFALPVGGLFAAVGNKYIIDSLLPETSDYTLVDTLHSITFLFIFFTIFLNAYCVKLFEHNKAFRSQRLNYIGSRIMMLSYILLNAFFVFMAAFY</sequence>
<evidence type="ECO:0000313" key="3">
    <source>
        <dbReference type="EMBL" id="ABG59067.1"/>
    </source>
</evidence>
<dbReference type="OrthoDB" id="1492908at2"/>
<evidence type="ECO:0000313" key="4">
    <source>
        <dbReference type="Proteomes" id="UP000001822"/>
    </source>
</evidence>
<keyword evidence="4" id="KW-1185">Reference proteome</keyword>
<dbReference type="Gene3D" id="2.70.170.10">
    <property type="entry name" value="Neurotransmitter-gated ion-channel ligand-binding domain"/>
    <property type="match status" value="1"/>
</dbReference>
<feature type="transmembrane region" description="Helical" evidence="1">
    <location>
        <begin position="199"/>
        <end position="222"/>
    </location>
</feature>
<dbReference type="PANTHER" id="PTHR18945">
    <property type="entry name" value="NEUROTRANSMITTER GATED ION CHANNEL"/>
    <property type="match status" value="1"/>
</dbReference>
<dbReference type="InterPro" id="IPR036734">
    <property type="entry name" value="Neur_chan_lig-bd_sf"/>
</dbReference>
<dbReference type="RefSeq" id="WP_011585184.1">
    <property type="nucleotide sequence ID" value="NC_008255.1"/>
</dbReference>
<dbReference type="GO" id="GO:0004888">
    <property type="term" value="F:transmembrane signaling receptor activity"/>
    <property type="evidence" value="ECO:0007669"/>
    <property type="project" value="InterPro"/>
</dbReference>
<keyword evidence="1" id="KW-1133">Transmembrane helix</keyword>
<dbReference type="EMBL" id="CP000383">
    <property type="protein sequence ID" value="ABG59067.1"/>
    <property type="molecule type" value="Genomic_DNA"/>
</dbReference>